<sequence>MAIDRVDAYLAEHRSRFEEQLKDLLRIPSVSAQPEHDADTRRAAEFVRGDLEAMGVQAELIEFPRGHPIVFGRKLDAPGKPTLLVYGHYDVQPPEPLEPWDSPPFEPTERDGNLYARGATDDKGQMFTHLKAAEAWLKGAGELPINLKFVIEGEEEVGGENLETLMAGSPELLACDYAVVSDTSQFARGRPAITYGLKGLAYFELIVEGADRDLHSGTFGGAVQNPLNALATILASLKDADGRIAIPGFYDEVRPLEDWERKEFAALPFSEEEFRADLAVPAVFGEAGYSTLERKWARPTCDVHGIWGGYAGPGPKTVLPRLAGAKFSFRLVPDQTPKAVQARLEAHLEAACPPGVTYTLKAMQGAPAVIVEAKGNPGVEAAMRAVESGFGVRPVLIREGGSIPVVGLIKQHLGVDTLLLGWGQNDDNLHGPNEKFSIEDFHRGIKSAAHLIAELAEKV</sequence>
<dbReference type="Pfam" id="PF01546">
    <property type="entry name" value="Peptidase_M20"/>
    <property type="match status" value="1"/>
</dbReference>
<keyword evidence="3 5" id="KW-0378">Hydrolase</keyword>
<evidence type="ECO:0000256" key="3">
    <source>
        <dbReference type="ARBA" id="ARBA00022801"/>
    </source>
</evidence>
<dbReference type="GO" id="GO:0006508">
    <property type="term" value="P:proteolysis"/>
    <property type="evidence" value="ECO:0007669"/>
    <property type="project" value="UniProtKB-KW"/>
</dbReference>
<evidence type="ECO:0000256" key="1">
    <source>
        <dbReference type="ARBA" id="ARBA00022670"/>
    </source>
</evidence>
<dbReference type="GO" id="GO:0008233">
    <property type="term" value="F:peptidase activity"/>
    <property type="evidence" value="ECO:0007669"/>
    <property type="project" value="UniProtKB-KW"/>
</dbReference>
<dbReference type="PANTHER" id="PTHR43270">
    <property type="entry name" value="BETA-ALA-HIS DIPEPTIDASE"/>
    <property type="match status" value="1"/>
</dbReference>
<organism evidence="5 6">
    <name type="scientific">Tautonia plasticadhaerens</name>
    <dbReference type="NCBI Taxonomy" id="2527974"/>
    <lineage>
        <taxon>Bacteria</taxon>
        <taxon>Pseudomonadati</taxon>
        <taxon>Planctomycetota</taxon>
        <taxon>Planctomycetia</taxon>
        <taxon>Isosphaerales</taxon>
        <taxon>Isosphaeraceae</taxon>
        <taxon>Tautonia</taxon>
    </lineage>
</organism>
<dbReference type="GO" id="GO:0009014">
    <property type="term" value="F:succinyl-diaminopimelate desuccinylase activity"/>
    <property type="evidence" value="ECO:0007669"/>
    <property type="project" value="UniProtKB-EC"/>
</dbReference>
<evidence type="ECO:0000256" key="2">
    <source>
        <dbReference type="ARBA" id="ARBA00022723"/>
    </source>
</evidence>
<dbReference type="SUPFAM" id="SSF53187">
    <property type="entry name" value="Zn-dependent exopeptidases"/>
    <property type="match status" value="1"/>
</dbReference>
<evidence type="ECO:0000313" key="6">
    <source>
        <dbReference type="Proteomes" id="UP000317835"/>
    </source>
</evidence>
<dbReference type="Proteomes" id="UP000317835">
    <property type="component" value="Chromosome"/>
</dbReference>
<dbReference type="PANTHER" id="PTHR43270:SF12">
    <property type="entry name" value="SUCCINYL-DIAMINOPIMELATE DESUCCINYLASE"/>
    <property type="match status" value="1"/>
</dbReference>
<dbReference type="NCBIfam" id="NF006579">
    <property type="entry name" value="PRK09104.1"/>
    <property type="match status" value="1"/>
</dbReference>
<keyword evidence="1" id="KW-0645">Protease</keyword>
<dbReference type="AlphaFoldDB" id="A0A518HBZ7"/>
<dbReference type="KEGG" id="tpla:ElP_63300"/>
<protein>
    <submittedName>
        <fullName evidence="5">Succinyl-diaminopimelate desuccinylase</fullName>
        <ecNumber evidence="5">3.5.1.18</ecNumber>
    </submittedName>
</protein>
<dbReference type="InterPro" id="IPR002933">
    <property type="entry name" value="Peptidase_M20"/>
</dbReference>
<dbReference type="NCBIfam" id="NF006053">
    <property type="entry name" value="PRK08201.1"/>
    <property type="match status" value="1"/>
</dbReference>
<dbReference type="RefSeq" id="WP_145276816.1">
    <property type="nucleotide sequence ID" value="NZ_CP036426.1"/>
</dbReference>
<gene>
    <name evidence="5" type="primary">dapE_2</name>
    <name evidence="5" type="ORF">ElP_63300</name>
</gene>
<feature type="domain" description="Peptidase M20 dimerisation" evidence="4">
    <location>
        <begin position="195"/>
        <end position="355"/>
    </location>
</feature>
<dbReference type="InterPro" id="IPR011650">
    <property type="entry name" value="Peptidase_M20_dimer"/>
</dbReference>
<dbReference type="EC" id="3.5.1.18" evidence="5"/>
<keyword evidence="6" id="KW-1185">Reference proteome</keyword>
<dbReference type="EMBL" id="CP036426">
    <property type="protein sequence ID" value="QDV38375.1"/>
    <property type="molecule type" value="Genomic_DNA"/>
</dbReference>
<dbReference type="NCBIfam" id="NF005914">
    <property type="entry name" value="PRK07907.1"/>
    <property type="match status" value="1"/>
</dbReference>
<name>A0A518HBZ7_9BACT</name>
<evidence type="ECO:0000259" key="4">
    <source>
        <dbReference type="Pfam" id="PF07687"/>
    </source>
</evidence>
<accession>A0A518HBZ7</accession>
<dbReference type="OrthoDB" id="9761532at2"/>
<evidence type="ECO:0000313" key="5">
    <source>
        <dbReference type="EMBL" id="QDV38375.1"/>
    </source>
</evidence>
<dbReference type="Pfam" id="PF07687">
    <property type="entry name" value="M20_dimer"/>
    <property type="match status" value="1"/>
</dbReference>
<proteinExistence type="predicted"/>
<dbReference type="Gene3D" id="3.30.70.360">
    <property type="match status" value="1"/>
</dbReference>
<reference evidence="5 6" key="1">
    <citation type="submission" date="2019-02" db="EMBL/GenBank/DDBJ databases">
        <title>Deep-cultivation of Planctomycetes and their phenomic and genomic characterization uncovers novel biology.</title>
        <authorList>
            <person name="Wiegand S."/>
            <person name="Jogler M."/>
            <person name="Boedeker C."/>
            <person name="Pinto D."/>
            <person name="Vollmers J."/>
            <person name="Rivas-Marin E."/>
            <person name="Kohn T."/>
            <person name="Peeters S.H."/>
            <person name="Heuer A."/>
            <person name="Rast P."/>
            <person name="Oberbeckmann S."/>
            <person name="Bunk B."/>
            <person name="Jeske O."/>
            <person name="Meyerdierks A."/>
            <person name="Storesund J.E."/>
            <person name="Kallscheuer N."/>
            <person name="Luecker S."/>
            <person name="Lage O.M."/>
            <person name="Pohl T."/>
            <person name="Merkel B.J."/>
            <person name="Hornburger P."/>
            <person name="Mueller R.-W."/>
            <person name="Bruemmer F."/>
            <person name="Labrenz M."/>
            <person name="Spormann A.M."/>
            <person name="Op den Camp H."/>
            <person name="Overmann J."/>
            <person name="Amann R."/>
            <person name="Jetten M.S.M."/>
            <person name="Mascher T."/>
            <person name="Medema M.H."/>
            <person name="Devos D.P."/>
            <person name="Kaster A.-K."/>
            <person name="Ovreas L."/>
            <person name="Rohde M."/>
            <person name="Galperin M.Y."/>
            <person name="Jogler C."/>
        </authorList>
    </citation>
    <scope>NUCLEOTIDE SEQUENCE [LARGE SCALE GENOMIC DNA]</scope>
    <source>
        <strain evidence="5 6">ElP</strain>
    </source>
</reference>
<dbReference type="GO" id="GO:0046872">
    <property type="term" value="F:metal ion binding"/>
    <property type="evidence" value="ECO:0007669"/>
    <property type="project" value="UniProtKB-KW"/>
</dbReference>
<keyword evidence="2" id="KW-0479">Metal-binding</keyword>
<dbReference type="InterPro" id="IPR051458">
    <property type="entry name" value="Cyt/Met_Dipeptidase"/>
</dbReference>
<dbReference type="Gene3D" id="3.40.630.10">
    <property type="entry name" value="Zn peptidases"/>
    <property type="match status" value="1"/>
</dbReference>